<evidence type="ECO:0000256" key="2">
    <source>
        <dbReference type="SAM" id="Phobius"/>
    </source>
</evidence>
<dbReference type="Proteomes" id="UP000646776">
    <property type="component" value="Unassembled WGS sequence"/>
</dbReference>
<keyword evidence="2" id="KW-0812">Transmembrane</keyword>
<dbReference type="AlphaFoldDB" id="A0A918M1M5"/>
<gene>
    <name evidence="3" type="ORF">GCM10010226_87360</name>
</gene>
<dbReference type="EMBL" id="BMSA01000050">
    <property type="protein sequence ID" value="GGT96256.1"/>
    <property type="molecule type" value="Genomic_DNA"/>
</dbReference>
<evidence type="ECO:0000313" key="4">
    <source>
        <dbReference type="Proteomes" id="UP000646776"/>
    </source>
</evidence>
<comment type="caution">
    <text evidence="3">The sequence shown here is derived from an EMBL/GenBank/DDBJ whole genome shotgun (WGS) entry which is preliminary data.</text>
</comment>
<reference evidence="3" key="2">
    <citation type="submission" date="2020-09" db="EMBL/GenBank/DDBJ databases">
        <authorList>
            <person name="Sun Q."/>
            <person name="Ohkuma M."/>
        </authorList>
    </citation>
    <scope>NUCLEOTIDE SEQUENCE</scope>
    <source>
        <strain evidence="3">JCM 4125</strain>
    </source>
</reference>
<evidence type="ECO:0000313" key="3">
    <source>
        <dbReference type="EMBL" id="GGT96256.1"/>
    </source>
</evidence>
<keyword evidence="2" id="KW-1133">Transmembrane helix</keyword>
<keyword evidence="4" id="KW-1185">Reference proteome</keyword>
<sequence length="234" mass="26109">MADNSERRVRVRLARQQSGPDRIRARLREEGSLRWWRRIPWVHVGTTMGVVVAAGGLIFTGIATYYSAKVAQDQLEQSREDSGQREREQAARVTYWMDGSFWGGTERIHVVNRSPDAVSFIQITLRVTKDKETWEPYTLAERGLHPCSEIVFDPAKLQLTELGDDATSPLTDVGWDIESLHFIDRKGQLWSRTERTLTKSAGRSGVGDADGDTGAVTPDGPPQIKTVEPCGSDA</sequence>
<evidence type="ECO:0000256" key="1">
    <source>
        <dbReference type="SAM" id="MobiDB-lite"/>
    </source>
</evidence>
<reference evidence="3" key="1">
    <citation type="journal article" date="2014" name="Int. J. Syst. Evol. Microbiol.">
        <title>Complete genome sequence of Corynebacterium casei LMG S-19264T (=DSM 44701T), isolated from a smear-ripened cheese.</title>
        <authorList>
            <consortium name="US DOE Joint Genome Institute (JGI-PGF)"/>
            <person name="Walter F."/>
            <person name="Albersmeier A."/>
            <person name="Kalinowski J."/>
            <person name="Ruckert C."/>
        </authorList>
    </citation>
    <scope>NUCLEOTIDE SEQUENCE</scope>
    <source>
        <strain evidence="3">JCM 4125</strain>
    </source>
</reference>
<protein>
    <submittedName>
        <fullName evidence="3">Uncharacterized protein</fullName>
    </submittedName>
</protein>
<keyword evidence="2" id="KW-0472">Membrane</keyword>
<feature type="transmembrane region" description="Helical" evidence="2">
    <location>
        <begin position="41"/>
        <end position="66"/>
    </location>
</feature>
<proteinExistence type="predicted"/>
<name>A0A918M1M5_9ACTN</name>
<organism evidence="3 4">
    <name type="scientific">Streptomyces phaeofaciens</name>
    <dbReference type="NCBI Taxonomy" id="68254"/>
    <lineage>
        <taxon>Bacteria</taxon>
        <taxon>Bacillati</taxon>
        <taxon>Actinomycetota</taxon>
        <taxon>Actinomycetes</taxon>
        <taxon>Kitasatosporales</taxon>
        <taxon>Streptomycetaceae</taxon>
        <taxon>Streptomyces</taxon>
    </lineage>
</organism>
<accession>A0A918M1M5</accession>
<feature type="region of interest" description="Disordered" evidence="1">
    <location>
        <begin position="195"/>
        <end position="234"/>
    </location>
</feature>